<feature type="region of interest" description="Disordered" evidence="1">
    <location>
        <begin position="202"/>
        <end position="229"/>
    </location>
</feature>
<dbReference type="OrthoDB" id="6160741at2759"/>
<dbReference type="Gene3D" id="3.30.460.90">
    <property type="match status" value="1"/>
</dbReference>
<dbReference type="EMBL" id="CAIIXF020000003">
    <property type="protein sequence ID" value="CAH1780454.1"/>
    <property type="molecule type" value="Genomic_DNA"/>
</dbReference>
<comment type="caution">
    <text evidence="2">The sequence shown here is derived from an EMBL/GenBank/DDBJ whole genome shotgun (WGS) entry which is preliminary data.</text>
</comment>
<keyword evidence="3" id="KW-1185">Reference proteome</keyword>
<evidence type="ECO:0000313" key="3">
    <source>
        <dbReference type="Proteomes" id="UP000749559"/>
    </source>
</evidence>
<dbReference type="AlphaFoldDB" id="A0A8J1US21"/>
<organism evidence="2 3">
    <name type="scientific">Owenia fusiformis</name>
    <name type="common">Polychaete worm</name>
    <dbReference type="NCBI Taxonomy" id="6347"/>
    <lineage>
        <taxon>Eukaryota</taxon>
        <taxon>Metazoa</taxon>
        <taxon>Spiralia</taxon>
        <taxon>Lophotrochozoa</taxon>
        <taxon>Annelida</taxon>
        <taxon>Polychaeta</taxon>
        <taxon>Sedentaria</taxon>
        <taxon>Canalipalpata</taxon>
        <taxon>Sabellida</taxon>
        <taxon>Oweniida</taxon>
        <taxon>Oweniidae</taxon>
        <taxon>Owenia</taxon>
    </lineage>
</organism>
<reference evidence="2" key="1">
    <citation type="submission" date="2022-03" db="EMBL/GenBank/DDBJ databases">
        <authorList>
            <person name="Martin C."/>
        </authorList>
    </citation>
    <scope>NUCLEOTIDE SEQUENCE</scope>
</reference>
<evidence type="ECO:0000256" key="1">
    <source>
        <dbReference type="SAM" id="MobiDB-lite"/>
    </source>
</evidence>
<feature type="compositionally biased region" description="Low complexity" evidence="1">
    <location>
        <begin position="209"/>
        <end position="228"/>
    </location>
</feature>
<evidence type="ECO:0000313" key="2">
    <source>
        <dbReference type="EMBL" id="CAH1780454.1"/>
    </source>
</evidence>
<sequence>MELTGPFPKPKDYDTLKDYKIPTSTTNGIERLTEFVKYIASKINVKNRYTTEQLKEHTEYVEKFVKDFCIDFARHTPKGDLSNEGKPNPILESNSIIRRGSSYEGTKILSPSEYDFIPIFAWSFDAAISVEKVGKRCKLAGKGYGFINIKHGDLHQMLPPATLTKNQTDNRSISQSQIISSALQHLPLTGLNQLLVPTGKIVEDQPGMSGSNRSSQISSSSETFPQSQPCSSSLNTWVLIALNKAIDSFLSDSDRYDYIGQKSHDEDPESPYPQGTISLHEITHGTCVWLRIGAPICTTDIDLAYAVENMSETQKRCVMVGEWHVDCSNFTCKHKTHWTESLIHPGLHGDTIVHTLSTNHHHLFLVLKYINHLIQTNLKTKTYSSSYSYKMLLHQHQRGCQNENVGQCLEDIVNQFYTYEKQCIDTIETNTYNYNHLKEVPDINYPKRMIKLHNFVECAALLWIMQHVKHTTDTSWWDMLLHEDFKPKDFKEGHMLYSLLDIVQQVDRFKWNNNLKKGSVIDVEFLHEDNTKTVYRWIN</sequence>
<accession>A0A8J1US21</accession>
<gene>
    <name evidence="2" type="ORF">OFUS_LOCUS7147</name>
</gene>
<dbReference type="Proteomes" id="UP000749559">
    <property type="component" value="Unassembled WGS sequence"/>
</dbReference>
<protein>
    <submittedName>
        <fullName evidence="2">Uncharacterized protein</fullName>
    </submittedName>
</protein>
<proteinExistence type="predicted"/>
<name>A0A8J1US21_OWEFU</name>